<organism evidence="2 3">
    <name type="scientific">Terrimonas ginsenosidimutans</name>
    <dbReference type="NCBI Taxonomy" id="2908004"/>
    <lineage>
        <taxon>Bacteria</taxon>
        <taxon>Pseudomonadati</taxon>
        <taxon>Bacteroidota</taxon>
        <taxon>Chitinophagia</taxon>
        <taxon>Chitinophagales</taxon>
        <taxon>Chitinophagaceae</taxon>
        <taxon>Terrimonas</taxon>
    </lineage>
</organism>
<evidence type="ECO:0000313" key="3">
    <source>
        <dbReference type="Proteomes" id="UP001165367"/>
    </source>
</evidence>
<gene>
    <name evidence="2" type="ORF">LZZ85_13830</name>
</gene>
<dbReference type="RefSeq" id="WP_237872673.1">
    <property type="nucleotide sequence ID" value="NZ_JAKLTR010000008.1"/>
</dbReference>
<keyword evidence="3" id="KW-1185">Reference proteome</keyword>
<evidence type="ECO:0000256" key="1">
    <source>
        <dbReference type="SAM" id="Phobius"/>
    </source>
</evidence>
<comment type="caution">
    <text evidence="2">The sequence shown here is derived from an EMBL/GenBank/DDBJ whole genome shotgun (WGS) entry which is preliminary data.</text>
</comment>
<proteinExistence type="predicted"/>
<evidence type="ECO:0000313" key="2">
    <source>
        <dbReference type="EMBL" id="MCG2615375.1"/>
    </source>
</evidence>
<sequence length="63" mass="7063">MHKNDGQIAISERFVLLLVLVNAVAIRSGFTTNPKWYKVSFICIPLLILTIVAARRKRAPGLK</sequence>
<reference evidence="2" key="1">
    <citation type="submission" date="2022-01" db="EMBL/GenBank/DDBJ databases">
        <authorList>
            <person name="Jo J.-H."/>
            <person name="Im W.-T."/>
        </authorList>
    </citation>
    <scope>NUCLEOTIDE SEQUENCE</scope>
    <source>
        <strain evidence="2">NA20</strain>
    </source>
</reference>
<accession>A0ABS9KSW9</accession>
<keyword evidence="1" id="KW-1133">Transmembrane helix</keyword>
<dbReference type="Proteomes" id="UP001165367">
    <property type="component" value="Unassembled WGS sequence"/>
</dbReference>
<protein>
    <submittedName>
        <fullName evidence="2">Uncharacterized protein</fullName>
    </submittedName>
</protein>
<name>A0ABS9KSW9_9BACT</name>
<dbReference type="EMBL" id="JAKLTR010000008">
    <property type="protein sequence ID" value="MCG2615375.1"/>
    <property type="molecule type" value="Genomic_DNA"/>
</dbReference>
<feature type="transmembrane region" description="Helical" evidence="1">
    <location>
        <begin position="12"/>
        <end position="30"/>
    </location>
</feature>
<feature type="transmembrane region" description="Helical" evidence="1">
    <location>
        <begin position="36"/>
        <end position="54"/>
    </location>
</feature>
<keyword evidence="1" id="KW-0472">Membrane</keyword>
<keyword evidence="1" id="KW-0812">Transmembrane</keyword>